<proteinExistence type="predicted"/>
<gene>
    <name evidence="2" type="ORF">EYW49_10160</name>
</gene>
<dbReference type="OrthoDB" id="164118at2"/>
<evidence type="ECO:0000256" key="1">
    <source>
        <dbReference type="SAM" id="Phobius"/>
    </source>
</evidence>
<reference evidence="2 3" key="1">
    <citation type="submission" date="2019-02" db="EMBL/GenBank/DDBJ databases">
        <title>Siculibacillus lacustris gen. nov., sp. nov., a new rosette-forming bacterium isolated from a freshwater crater lake (Lake St. Ana, Romania).</title>
        <authorList>
            <person name="Felfoldi T."/>
            <person name="Marton Z."/>
            <person name="Szabo A."/>
            <person name="Mentes A."/>
            <person name="Boka K."/>
            <person name="Marialigeti K."/>
            <person name="Mathe I."/>
            <person name="Koncz M."/>
            <person name="Schumann P."/>
            <person name="Toth E."/>
        </authorList>
    </citation>
    <scope>NUCLEOTIDE SEQUENCE [LARGE SCALE GENOMIC DNA]</scope>
    <source>
        <strain evidence="2 3">SA-279</strain>
    </source>
</reference>
<organism evidence="2 3">
    <name type="scientific">Siculibacillus lacustris</name>
    <dbReference type="NCBI Taxonomy" id="1549641"/>
    <lineage>
        <taxon>Bacteria</taxon>
        <taxon>Pseudomonadati</taxon>
        <taxon>Pseudomonadota</taxon>
        <taxon>Alphaproteobacteria</taxon>
        <taxon>Hyphomicrobiales</taxon>
        <taxon>Ancalomicrobiaceae</taxon>
        <taxon>Siculibacillus</taxon>
    </lineage>
</organism>
<protein>
    <submittedName>
        <fullName evidence="2">DUF2182 domain-containing protein</fullName>
    </submittedName>
</protein>
<keyword evidence="1" id="KW-1133">Transmembrane helix</keyword>
<dbReference type="EMBL" id="SJFN01000013">
    <property type="protein sequence ID" value="TBW37970.1"/>
    <property type="molecule type" value="Genomic_DNA"/>
</dbReference>
<feature type="transmembrane region" description="Helical" evidence="1">
    <location>
        <begin position="78"/>
        <end position="103"/>
    </location>
</feature>
<feature type="transmembrane region" description="Helical" evidence="1">
    <location>
        <begin position="155"/>
        <end position="178"/>
    </location>
</feature>
<feature type="transmembrane region" description="Helical" evidence="1">
    <location>
        <begin position="283"/>
        <end position="312"/>
    </location>
</feature>
<sequence length="358" mass="36317">MGGGRERSAPAPHPLVDRRRGRCRAVIGIHRPGLASRARLGHVGTMSTTTTERGSGDDAAMRPPPPAAFGRTGFGPRVAVLVAITLAVGLGWARLIAMIAAALPSADMAAFGPGMGVLNYFNGFQAFPPEVRAALGALCGPETGAWTGADWGLAAAMWVAMVAAMMLPTAVPVLLAAADREAAARAAGRPVASTVAIAAGYLAVWVAFALVATVLQGAATAARLLTPAGMAASFGLAGTTLIAAGLYQFTPLKRACLARCRHPAPLLAELAPSSLRAALHQGVVLGVDCLGCCWALMAAMFAVGVMNILWIVGLGAVMVLEKTHPSPRIVPAVGVVLVVCGLAAIAASPFGAALLARF</sequence>
<dbReference type="AlphaFoldDB" id="A0A4Q9VQK2"/>
<comment type="caution">
    <text evidence="2">The sequence shown here is derived from an EMBL/GenBank/DDBJ whole genome shotgun (WGS) entry which is preliminary data.</text>
</comment>
<keyword evidence="1" id="KW-0472">Membrane</keyword>
<name>A0A4Q9VQK2_9HYPH</name>
<keyword evidence="1" id="KW-0812">Transmembrane</keyword>
<dbReference type="Proteomes" id="UP000292781">
    <property type="component" value="Unassembled WGS sequence"/>
</dbReference>
<evidence type="ECO:0000313" key="3">
    <source>
        <dbReference type="Proteomes" id="UP000292781"/>
    </source>
</evidence>
<feature type="transmembrane region" description="Helical" evidence="1">
    <location>
        <begin position="332"/>
        <end position="356"/>
    </location>
</feature>
<evidence type="ECO:0000313" key="2">
    <source>
        <dbReference type="EMBL" id="TBW37970.1"/>
    </source>
</evidence>
<feature type="transmembrane region" description="Helical" evidence="1">
    <location>
        <begin position="227"/>
        <end position="249"/>
    </location>
</feature>
<feature type="transmembrane region" description="Helical" evidence="1">
    <location>
        <begin position="190"/>
        <end position="215"/>
    </location>
</feature>
<dbReference type="InterPro" id="IPR018688">
    <property type="entry name" value="PpoB2-like"/>
</dbReference>
<dbReference type="Pfam" id="PF09948">
    <property type="entry name" value="PpoB2"/>
    <property type="match status" value="1"/>
</dbReference>
<accession>A0A4Q9VQK2</accession>
<keyword evidence="3" id="KW-1185">Reference proteome</keyword>